<evidence type="ECO:0000313" key="2">
    <source>
        <dbReference type="Proteomes" id="UP000199036"/>
    </source>
</evidence>
<protein>
    <submittedName>
        <fullName evidence="1">Uncharacterized protein</fullName>
    </submittedName>
</protein>
<accession>A0A1I5FNV0</accession>
<reference evidence="2" key="1">
    <citation type="submission" date="2016-10" db="EMBL/GenBank/DDBJ databases">
        <authorList>
            <person name="Varghese N."/>
            <person name="Submissions S."/>
        </authorList>
    </citation>
    <scope>NUCLEOTIDE SEQUENCE [LARGE SCALE GENOMIC DNA]</scope>
    <source>
        <strain evidence="2">DS-12</strain>
    </source>
</reference>
<sequence>MEHSVFTSDFILQYGSREAYGLMYQYAKGCMKF</sequence>
<evidence type="ECO:0000313" key="1">
    <source>
        <dbReference type="EMBL" id="SFO25269.1"/>
    </source>
</evidence>
<organism evidence="1 2">
    <name type="scientific">Paenimyroides ummariense</name>
    <dbReference type="NCBI Taxonomy" id="913024"/>
    <lineage>
        <taxon>Bacteria</taxon>
        <taxon>Pseudomonadati</taxon>
        <taxon>Bacteroidota</taxon>
        <taxon>Flavobacteriia</taxon>
        <taxon>Flavobacteriales</taxon>
        <taxon>Flavobacteriaceae</taxon>
        <taxon>Paenimyroides</taxon>
    </lineage>
</organism>
<name>A0A1I5FNV0_9FLAO</name>
<proteinExistence type="predicted"/>
<dbReference type="EMBL" id="FOVI01000030">
    <property type="protein sequence ID" value="SFO25269.1"/>
    <property type="molecule type" value="Genomic_DNA"/>
</dbReference>
<gene>
    <name evidence="1" type="ORF">SAMN05421741_1306</name>
</gene>
<dbReference type="AlphaFoldDB" id="A0A1I5FNV0"/>
<keyword evidence="2" id="KW-1185">Reference proteome</keyword>
<dbReference type="Proteomes" id="UP000199036">
    <property type="component" value="Unassembled WGS sequence"/>
</dbReference>